<feature type="compositionally biased region" description="Basic and acidic residues" evidence="18">
    <location>
        <begin position="79"/>
        <end position="93"/>
    </location>
</feature>
<dbReference type="Gene3D" id="2.80.10.50">
    <property type="match status" value="1"/>
</dbReference>
<keyword evidence="5 17" id="KW-0328">Glycosyltransferase</keyword>
<dbReference type="PANTHER" id="PTHR11675:SF68">
    <property type="entry name" value="N-ACETYLGALACTOSAMINYLTRANSFERASE 7"/>
    <property type="match status" value="1"/>
</dbReference>
<comment type="similarity">
    <text evidence="4 17">Belongs to the glycosyltransferase 2 family. GalNAc-T subfamily.</text>
</comment>
<dbReference type="OrthoDB" id="6072411at2759"/>
<comment type="cofactor">
    <cofactor evidence="1 17">
        <name>Mn(2+)</name>
        <dbReference type="ChEBI" id="CHEBI:29035"/>
    </cofactor>
</comment>
<evidence type="ECO:0000256" key="2">
    <source>
        <dbReference type="ARBA" id="ARBA00004323"/>
    </source>
</evidence>
<dbReference type="AlphaFoldDB" id="A0A914BE83"/>
<dbReference type="InterPro" id="IPR000772">
    <property type="entry name" value="Ricin_B_lectin"/>
</dbReference>
<feature type="region of interest" description="Disordered" evidence="18">
    <location>
        <begin position="53"/>
        <end position="93"/>
    </location>
</feature>
<evidence type="ECO:0000256" key="17">
    <source>
        <dbReference type="RuleBase" id="RU361242"/>
    </source>
</evidence>
<dbReference type="Pfam" id="PF00535">
    <property type="entry name" value="Glycos_transf_2"/>
    <property type="match status" value="1"/>
</dbReference>
<dbReference type="GO" id="GO:0000139">
    <property type="term" value="C:Golgi membrane"/>
    <property type="evidence" value="ECO:0007669"/>
    <property type="project" value="UniProtKB-SubCell"/>
</dbReference>
<evidence type="ECO:0000256" key="5">
    <source>
        <dbReference type="ARBA" id="ARBA00022676"/>
    </source>
</evidence>
<evidence type="ECO:0000256" key="4">
    <source>
        <dbReference type="ARBA" id="ARBA00005680"/>
    </source>
</evidence>
<organism evidence="20 21">
    <name type="scientific">Patiria miniata</name>
    <name type="common">Bat star</name>
    <name type="synonym">Asterina miniata</name>
    <dbReference type="NCBI Taxonomy" id="46514"/>
    <lineage>
        <taxon>Eukaryota</taxon>
        <taxon>Metazoa</taxon>
        <taxon>Echinodermata</taxon>
        <taxon>Eleutherozoa</taxon>
        <taxon>Asterozoa</taxon>
        <taxon>Asteroidea</taxon>
        <taxon>Valvatacea</taxon>
        <taxon>Valvatida</taxon>
        <taxon>Asterinidae</taxon>
        <taxon>Patiria</taxon>
    </lineage>
</organism>
<dbReference type="GeneID" id="119741878"/>
<evidence type="ECO:0000256" key="14">
    <source>
        <dbReference type="ARBA" id="ARBA00023157"/>
    </source>
</evidence>
<dbReference type="InterPro" id="IPR001173">
    <property type="entry name" value="Glyco_trans_2-like"/>
</dbReference>
<dbReference type="InterPro" id="IPR045885">
    <property type="entry name" value="GalNAc-T"/>
</dbReference>
<dbReference type="SUPFAM" id="SSF50370">
    <property type="entry name" value="Ricin B-like lectins"/>
    <property type="match status" value="1"/>
</dbReference>
<keyword evidence="11 17" id="KW-1133">Transmembrane helix</keyword>
<keyword evidence="15" id="KW-0325">Glycoprotein</keyword>
<evidence type="ECO:0000256" key="8">
    <source>
        <dbReference type="ARBA" id="ARBA00022723"/>
    </source>
</evidence>
<dbReference type="GO" id="GO:0006493">
    <property type="term" value="P:protein O-linked glycosylation"/>
    <property type="evidence" value="ECO:0007669"/>
    <property type="project" value="TreeGrafter"/>
</dbReference>
<feature type="transmembrane region" description="Helical" evidence="17">
    <location>
        <begin position="12"/>
        <end position="30"/>
    </location>
</feature>
<dbReference type="CDD" id="cd02510">
    <property type="entry name" value="pp-GalNAc-T"/>
    <property type="match status" value="1"/>
</dbReference>
<evidence type="ECO:0000256" key="10">
    <source>
        <dbReference type="ARBA" id="ARBA00022968"/>
    </source>
</evidence>
<comment type="pathway">
    <text evidence="3 17">Protein modification; protein glycosylation.</text>
</comment>
<dbReference type="SUPFAM" id="SSF53448">
    <property type="entry name" value="Nucleotide-diphospho-sugar transferases"/>
    <property type="match status" value="1"/>
</dbReference>
<dbReference type="GO" id="GO:0030246">
    <property type="term" value="F:carbohydrate binding"/>
    <property type="evidence" value="ECO:0007669"/>
    <property type="project" value="UniProtKB-KW"/>
</dbReference>
<evidence type="ECO:0000256" key="16">
    <source>
        <dbReference type="ARBA" id="ARBA00023211"/>
    </source>
</evidence>
<keyword evidence="8" id="KW-0479">Metal-binding</keyword>
<evidence type="ECO:0000256" key="15">
    <source>
        <dbReference type="ARBA" id="ARBA00023180"/>
    </source>
</evidence>
<dbReference type="Pfam" id="PF00652">
    <property type="entry name" value="Ricin_B_lectin"/>
    <property type="match status" value="1"/>
</dbReference>
<dbReference type="GO" id="GO:0046872">
    <property type="term" value="F:metal ion binding"/>
    <property type="evidence" value="ECO:0007669"/>
    <property type="project" value="UniProtKB-KW"/>
</dbReference>
<sequence>MRCLTPRRRKRLMLVAGASFVVSALVLMTIKPDSTTDILGPWERHRDDVVDPNHQAQSPGLSIGPPVLDKTSLGNYEPRIPRPEREGPGEFGRAVKTDLGEESKYRKSIMEFGFNVVLSDEISLDRAVPDIRDPECKYWHYPEKLPNASVVLAFSNEGFSTLIRTVHSIINTSPPELLADIVMVDDMSDKEHLGKELEEYIKKDRFQGKVRLVRNTKREGLAGSRTNGAMAARGQVVVFLDAHCECGVNWLPPLLAEIAHSRTTVVCPTVDVIKAEDLSYHPQGELARGAFDWAFWYKRIPVEYGNTMKRIGMKYFSQAYDAPAMAGGLFAMDRSYFIELGAYDPGLYIWGGENFEISFKIWMCGGRLKFVPCSRVGHIYRRGVPYKYPSVDGDVSIVDRNYMRVAEVWMDEYKEHFYTFKPRLRGKSFGDISQQVEFRRKHCPKSFKWFMENVAFDSLELFPTPSPNRLWGEFHLKETTLCLDTMGRQSTSQILGASKCHGWGGNQEFRLGTNGQIQFDEYCLVPSWDKTKVRMTRCRDSSRKVPDRDNWSFSEEVGHIRLKVTNLCVEVVDEKDVFLRDCSPDNPGQSFEVRPVK</sequence>
<dbReference type="OMA" id="QWFMDNI"/>
<accession>A0A914BE83</accession>
<dbReference type="RefSeq" id="XP_038073737.1">
    <property type="nucleotide sequence ID" value="XM_038217809.1"/>
</dbReference>
<dbReference type="CDD" id="cd23437">
    <property type="entry name" value="beta-trefoil_Ricin_GALNT7"/>
    <property type="match status" value="1"/>
</dbReference>
<dbReference type="EnsemblMetazoa" id="XM_038217809.1">
    <property type="protein sequence ID" value="XP_038073737.1"/>
    <property type="gene ID" value="LOC119741878"/>
</dbReference>
<keyword evidence="7 17" id="KW-0812">Transmembrane</keyword>
<dbReference type="PROSITE" id="PS50231">
    <property type="entry name" value="RICIN_B_LECTIN"/>
    <property type="match status" value="1"/>
</dbReference>
<comment type="subcellular location">
    <subcellularLocation>
        <location evidence="2 17">Golgi apparatus membrane</location>
        <topology evidence="2 17">Single-pass type II membrane protein</topology>
    </subcellularLocation>
</comment>
<keyword evidence="14 17" id="KW-1015">Disulfide bond</keyword>
<protein>
    <recommendedName>
        <fullName evidence="17">Polypeptide N-acetylgalactosaminyltransferase</fullName>
        <ecNumber evidence="17">2.4.1.-</ecNumber>
    </recommendedName>
    <alternativeName>
        <fullName evidence="17">Protein-UDP acetylgalactosaminyltransferase</fullName>
    </alternativeName>
</protein>
<dbReference type="InterPro" id="IPR035992">
    <property type="entry name" value="Ricin_B-like_lectins"/>
</dbReference>
<keyword evidence="10" id="KW-0735">Signal-anchor</keyword>
<evidence type="ECO:0000256" key="7">
    <source>
        <dbReference type="ARBA" id="ARBA00022692"/>
    </source>
</evidence>
<dbReference type="EC" id="2.4.1.-" evidence="17"/>
<evidence type="ECO:0000313" key="20">
    <source>
        <dbReference type="EnsemblMetazoa" id="XP_038073737.1"/>
    </source>
</evidence>
<dbReference type="InterPro" id="IPR029044">
    <property type="entry name" value="Nucleotide-diphossugar_trans"/>
</dbReference>
<proteinExistence type="inferred from homology"/>
<keyword evidence="16 17" id="KW-0464">Manganese</keyword>
<dbReference type="GO" id="GO:0004653">
    <property type="term" value="F:polypeptide N-acetylgalactosaminyltransferase activity"/>
    <property type="evidence" value="ECO:0007669"/>
    <property type="project" value="TreeGrafter"/>
</dbReference>
<evidence type="ECO:0000256" key="6">
    <source>
        <dbReference type="ARBA" id="ARBA00022679"/>
    </source>
</evidence>
<keyword evidence="9 17" id="KW-0430">Lectin</keyword>
<dbReference type="PANTHER" id="PTHR11675">
    <property type="entry name" value="N-ACETYLGALACTOSAMINYLTRANSFERASE"/>
    <property type="match status" value="1"/>
</dbReference>
<evidence type="ECO:0000256" key="11">
    <source>
        <dbReference type="ARBA" id="ARBA00022989"/>
    </source>
</evidence>
<evidence type="ECO:0000313" key="21">
    <source>
        <dbReference type="Proteomes" id="UP000887568"/>
    </source>
</evidence>
<evidence type="ECO:0000259" key="19">
    <source>
        <dbReference type="SMART" id="SM00458"/>
    </source>
</evidence>
<dbReference type="FunFam" id="3.90.550.10:FF:000053">
    <property type="entry name" value="Polypeptide N-acetylgalactosaminyltransferase"/>
    <property type="match status" value="1"/>
</dbReference>
<evidence type="ECO:0000256" key="9">
    <source>
        <dbReference type="ARBA" id="ARBA00022734"/>
    </source>
</evidence>
<keyword evidence="13 17" id="KW-0472">Membrane</keyword>
<name>A0A914BE83_PATMI</name>
<dbReference type="Gene3D" id="3.90.550.10">
    <property type="entry name" value="Spore Coat Polysaccharide Biosynthesis Protein SpsA, Chain A"/>
    <property type="match status" value="1"/>
</dbReference>
<keyword evidence="6 17" id="KW-0808">Transferase</keyword>
<feature type="domain" description="Ricin B lectin" evidence="19">
    <location>
        <begin position="468"/>
        <end position="594"/>
    </location>
</feature>
<evidence type="ECO:0000256" key="18">
    <source>
        <dbReference type="SAM" id="MobiDB-lite"/>
    </source>
</evidence>
<evidence type="ECO:0000256" key="1">
    <source>
        <dbReference type="ARBA" id="ARBA00001936"/>
    </source>
</evidence>
<evidence type="ECO:0000256" key="3">
    <source>
        <dbReference type="ARBA" id="ARBA00004922"/>
    </source>
</evidence>
<dbReference type="Proteomes" id="UP000887568">
    <property type="component" value="Unplaced"/>
</dbReference>
<dbReference type="SMART" id="SM00458">
    <property type="entry name" value="RICIN"/>
    <property type="match status" value="1"/>
</dbReference>
<keyword evidence="21" id="KW-1185">Reference proteome</keyword>
<reference evidence="20" key="1">
    <citation type="submission" date="2022-11" db="UniProtKB">
        <authorList>
            <consortium name="EnsemblMetazoa"/>
        </authorList>
    </citation>
    <scope>IDENTIFICATION</scope>
</reference>
<evidence type="ECO:0000256" key="12">
    <source>
        <dbReference type="ARBA" id="ARBA00023034"/>
    </source>
</evidence>
<keyword evidence="12 17" id="KW-0333">Golgi apparatus</keyword>
<evidence type="ECO:0000256" key="13">
    <source>
        <dbReference type="ARBA" id="ARBA00023136"/>
    </source>
</evidence>